<reference evidence="1 2" key="1">
    <citation type="submission" date="2023-11" db="EMBL/GenBank/DDBJ databases">
        <title>Halocaridina rubra genome assembly.</title>
        <authorList>
            <person name="Smith C."/>
        </authorList>
    </citation>
    <scope>NUCLEOTIDE SEQUENCE [LARGE SCALE GENOMIC DNA]</scope>
    <source>
        <strain evidence="1">EP-1</strain>
        <tissue evidence="1">Whole</tissue>
    </source>
</reference>
<dbReference type="Proteomes" id="UP001381693">
    <property type="component" value="Unassembled WGS sequence"/>
</dbReference>
<organism evidence="1 2">
    <name type="scientific">Halocaridina rubra</name>
    <name type="common">Hawaiian red shrimp</name>
    <dbReference type="NCBI Taxonomy" id="373956"/>
    <lineage>
        <taxon>Eukaryota</taxon>
        <taxon>Metazoa</taxon>
        <taxon>Ecdysozoa</taxon>
        <taxon>Arthropoda</taxon>
        <taxon>Crustacea</taxon>
        <taxon>Multicrustacea</taxon>
        <taxon>Malacostraca</taxon>
        <taxon>Eumalacostraca</taxon>
        <taxon>Eucarida</taxon>
        <taxon>Decapoda</taxon>
        <taxon>Pleocyemata</taxon>
        <taxon>Caridea</taxon>
        <taxon>Atyoidea</taxon>
        <taxon>Atyidae</taxon>
        <taxon>Halocaridina</taxon>
    </lineage>
</organism>
<gene>
    <name evidence="1" type="ORF">SK128_027978</name>
</gene>
<accession>A0AAN8ZVH8</accession>
<evidence type="ECO:0000313" key="2">
    <source>
        <dbReference type="Proteomes" id="UP001381693"/>
    </source>
</evidence>
<dbReference type="EMBL" id="JAXCGZ010015521">
    <property type="protein sequence ID" value="KAK7070146.1"/>
    <property type="molecule type" value="Genomic_DNA"/>
</dbReference>
<protein>
    <submittedName>
        <fullName evidence="1">Uncharacterized protein</fullName>
    </submittedName>
</protein>
<comment type="caution">
    <text evidence="1">The sequence shown here is derived from an EMBL/GenBank/DDBJ whole genome shotgun (WGS) entry which is preliminary data.</text>
</comment>
<proteinExistence type="predicted"/>
<name>A0AAN8ZVH8_HALRR</name>
<keyword evidence="2" id="KW-1185">Reference proteome</keyword>
<evidence type="ECO:0000313" key="1">
    <source>
        <dbReference type="EMBL" id="KAK7070146.1"/>
    </source>
</evidence>
<feature type="non-terminal residue" evidence="1">
    <location>
        <position position="1"/>
    </location>
</feature>
<dbReference type="AlphaFoldDB" id="A0AAN8ZVH8"/>
<sequence length="81" mass="9688">YTNAECACVHFPHWKLDVMRAKEKHFMYSYSWKERDPSLFFLQVSYISWRRNLWHGATKNETLFHNANSLCSLTTQLDVTS</sequence>